<dbReference type="Proteomes" id="UP000765507">
    <property type="component" value="Unassembled WGS sequence"/>
</dbReference>
<keyword evidence="2" id="KW-1133">Transmembrane helix</keyword>
<name>A0A8T1SAN8_CHESE</name>
<evidence type="ECO:0000256" key="1">
    <source>
        <dbReference type="SAM" id="MobiDB-lite"/>
    </source>
</evidence>
<dbReference type="AlphaFoldDB" id="A0A8T1SAN8"/>
<dbReference type="EMBL" id="JAHGAV010000356">
    <property type="protein sequence ID" value="KAG6925911.1"/>
    <property type="molecule type" value="Genomic_DNA"/>
</dbReference>
<feature type="region of interest" description="Disordered" evidence="1">
    <location>
        <begin position="98"/>
        <end position="130"/>
    </location>
</feature>
<keyword evidence="2" id="KW-0812">Transmembrane</keyword>
<reference evidence="3 4" key="1">
    <citation type="journal article" date="2020" name="G3 (Bethesda)">
        <title>Draft Genome of the Common Snapping Turtle, Chelydra serpentina, a Model for Phenotypic Plasticity in Reptiles.</title>
        <authorList>
            <person name="Das D."/>
            <person name="Singh S.K."/>
            <person name="Bierstedt J."/>
            <person name="Erickson A."/>
            <person name="Galli G.L.J."/>
            <person name="Crossley D.A. 2nd"/>
            <person name="Rhen T."/>
        </authorList>
    </citation>
    <scope>NUCLEOTIDE SEQUENCE [LARGE SCALE GENOMIC DNA]</scope>
    <source>
        <strain evidence="3">KW</strain>
    </source>
</reference>
<evidence type="ECO:0000256" key="2">
    <source>
        <dbReference type="SAM" id="Phobius"/>
    </source>
</evidence>
<comment type="caution">
    <text evidence="3">The sequence shown here is derived from an EMBL/GenBank/DDBJ whole genome shotgun (WGS) entry which is preliminary data.</text>
</comment>
<accession>A0A8T1SAN8</accession>
<evidence type="ECO:0000313" key="4">
    <source>
        <dbReference type="Proteomes" id="UP000765507"/>
    </source>
</evidence>
<proteinExistence type="predicted"/>
<gene>
    <name evidence="3" type="ORF">G0U57_013086</name>
</gene>
<keyword evidence="2" id="KW-0472">Membrane</keyword>
<organism evidence="3 4">
    <name type="scientific">Chelydra serpentina</name>
    <name type="common">Snapping turtle</name>
    <name type="synonym">Testudo serpentina</name>
    <dbReference type="NCBI Taxonomy" id="8475"/>
    <lineage>
        <taxon>Eukaryota</taxon>
        <taxon>Metazoa</taxon>
        <taxon>Chordata</taxon>
        <taxon>Craniata</taxon>
        <taxon>Vertebrata</taxon>
        <taxon>Euteleostomi</taxon>
        <taxon>Archelosauria</taxon>
        <taxon>Testudinata</taxon>
        <taxon>Testudines</taxon>
        <taxon>Cryptodira</taxon>
        <taxon>Durocryptodira</taxon>
        <taxon>Americhelydia</taxon>
        <taxon>Chelydroidea</taxon>
        <taxon>Chelydridae</taxon>
        <taxon>Chelydra</taxon>
    </lineage>
</organism>
<keyword evidence="4" id="KW-1185">Reference proteome</keyword>
<sequence length="140" mass="13750">PDPTQPKTAPAPTRSGSVGPGTRAAGGITIKPALETGGTDPTPLGTAPASSLPGNARPGGLEPSASLALTRTIIAGMSAAATGLLLLLVAVVCYRGRKGPAPRQSRESEAAGALPSQPQEPDSGADGLTYTELGCQAALQ</sequence>
<feature type="non-terminal residue" evidence="3">
    <location>
        <position position="1"/>
    </location>
</feature>
<feature type="transmembrane region" description="Helical" evidence="2">
    <location>
        <begin position="73"/>
        <end position="94"/>
    </location>
</feature>
<protein>
    <submittedName>
        <fullName evidence="3">Uncharacterized protein</fullName>
    </submittedName>
</protein>
<evidence type="ECO:0000313" key="3">
    <source>
        <dbReference type="EMBL" id="KAG6925911.1"/>
    </source>
</evidence>
<feature type="region of interest" description="Disordered" evidence="1">
    <location>
        <begin position="1"/>
        <end position="63"/>
    </location>
</feature>
<feature type="non-terminal residue" evidence="3">
    <location>
        <position position="140"/>
    </location>
</feature>